<evidence type="ECO:0000313" key="2">
    <source>
        <dbReference type="EMBL" id="KYR01064.1"/>
    </source>
</evidence>
<evidence type="ECO:0008006" key="4">
    <source>
        <dbReference type="Google" id="ProtNLM"/>
    </source>
</evidence>
<dbReference type="InParanoid" id="A0A152A4C4"/>
<name>A0A152A4C4_TIELA</name>
<dbReference type="EMBL" id="LODT01000011">
    <property type="protein sequence ID" value="KYR01064.1"/>
    <property type="molecule type" value="Genomic_DNA"/>
</dbReference>
<evidence type="ECO:0000313" key="3">
    <source>
        <dbReference type="Proteomes" id="UP000076078"/>
    </source>
</evidence>
<gene>
    <name evidence="2" type="ORF">DLAC_11516</name>
</gene>
<keyword evidence="1" id="KW-0732">Signal</keyword>
<feature type="chain" id="PRO_5007593596" description="Transmembrane protein" evidence="1">
    <location>
        <begin position="21"/>
        <end position="81"/>
    </location>
</feature>
<dbReference type="AlphaFoldDB" id="A0A152A4C4"/>
<evidence type="ECO:0000256" key="1">
    <source>
        <dbReference type="SAM" id="SignalP"/>
    </source>
</evidence>
<dbReference type="Proteomes" id="UP000076078">
    <property type="component" value="Unassembled WGS sequence"/>
</dbReference>
<organism evidence="2 3">
    <name type="scientific">Tieghemostelium lacteum</name>
    <name type="common">Slime mold</name>
    <name type="synonym">Dictyostelium lacteum</name>
    <dbReference type="NCBI Taxonomy" id="361077"/>
    <lineage>
        <taxon>Eukaryota</taxon>
        <taxon>Amoebozoa</taxon>
        <taxon>Evosea</taxon>
        <taxon>Eumycetozoa</taxon>
        <taxon>Dictyostelia</taxon>
        <taxon>Dictyosteliales</taxon>
        <taxon>Raperosteliaceae</taxon>
        <taxon>Tieghemostelium</taxon>
    </lineage>
</organism>
<protein>
    <recommendedName>
        <fullName evidence="4">Transmembrane protein</fullName>
    </recommendedName>
</protein>
<reference evidence="2 3" key="1">
    <citation type="submission" date="2015-12" db="EMBL/GenBank/DDBJ databases">
        <title>Dictyostelia acquired genes for synthesis and detection of signals that induce cell-type specialization by lateral gene transfer from prokaryotes.</title>
        <authorList>
            <person name="Gloeckner G."/>
            <person name="Schaap P."/>
        </authorList>
    </citation>
    <scope>NUCLEOTIDE SEQUENCE [LARGE SCALE GENOMIC DNA]</scope>
    <source>
        <strain evidence="2 3">TK</strain>
    </source>
</reference>
<sequence length="81" mass="9500">MKLLLCIYVFLVLIFKSFQSVIPPQPINVTQYNQVLVLAENFNLLSHYQSENGTYLFCAQYQVERPFFCDNNNNLALLYDN</sequence>
<feature type="signal peptide" evidence="1">
    <location>
        <begin position="1"/>
        <end position="20"/>
    </location>
</feature>
<keyword evidence="3" id="KW-1185">Reference proteome</keyword>
<accession>A0A152A4C4</accession>
<comment type="caution">
    <text evidence="2">The sequence shown here is derived from an EMBL/GenBank/DDBJ whole genome shotgun (WGS) entry which is preliminary data.</text>
</comment>
<proteinExistence type="predicted"/>